<sequence>MGELRRLGRRRPVRTHTVSALPEETAVLERAMGADPRTVRVLLTAADVTVAERPAGRGRGSELEREVRKGLRTARLPEERTPADAVRVAADGGTVVDIAREVVAATGRAAGG</sequence>
<comment type="caution">
    <text evidence="1">The sequence shown here is derived from an EMBL/GenBank/DDBJ whole genome shotgun (WGS) entry which is preliminary data.</text>
</comment>
<reference evidence="1 2" key="1">
    <citation type="submission" date="2020-08" db="EMBL/GenBank/DDBJ databases">
        <title>Genomic Encyclopedia of Type Strains, Phase III (KMG-III): the genomes of soil and plant-associated and newly described type strains.</title>
        <authorList>
            <person name="Whitman W."/>
        </authorList>
    </citation>
    <scope>NUCLEOTIDE SEQUENCE [LARGE SCALE GENOMIC DNA]</scope>
    <source>
        <strain evidence="1 2">CECT 3273</strain>
    </source>
</reference>
<dbReference type="Proteomes" id="UP000579523">
    <property type="component" value="Unassembled WGS sequence"/>
</dbReference>
<proteinExistence type="predicted"/>
<evidence type="ECO:0000313" key="2">
    <source>
        <dbReference type="Proteomes" id="UP000579523"/>
    </source>
</evidence>
<name>A0A7W7PTT3_9ACTN</name>
<protein>
    <submittedName>
        <fullName evidence="1">Uncharacterized protein</fullName>
    </submittedName>
</protein>
<dbReference type="InterPro" id="IPR027417">
    <property type="entry name" value="P-loop_NTPase"/>
</dbReference>
<organism evidence="1 2">
    <name type="scientific">Streptomyces griseomycini</name>
    <dbReference type="NCBI Taxonomy" id="66895"/>
    <lineage>
        <taxon>Bacteria</taxon>
        <taxon>Bacillati</taxon>
        <taxon>Actinomycetota</taxon>
        <taxon>Actinomycetes</taxon>
        <taxon>Kitasatosporales</taxon>
        <taxon>Streptomycetaceae</taxon>
        <taxon>Streptomyces</taxon>
    </lineage>
</organism>
<dbReference type="AlphaFoldDB" id="A0A7W7PTT3"/>
<accession>A0A7W7PTT3</accession>
<evidence type="ECO:0000313" key="1">
    <source>
        <dbReference type="EMBL" id="MBB4901178.1"/>
    </source>
</evidence>
<keyword evidence="2" id="KW-1185">Reference proteome</keyword>
<gene>
    <name evidence="1" type="ORF">FHS37_005258</name>
</gene>
<dbReference type="RefSeq" id="WP_308439458.1">
    <property type="nucleotide sequence ID" value="NZ_BMTK01000005.1"/>
</dbReference>
<dbReference type="Gene3D" id="3.40.50.300">
    <property type="entry name" value="P-loop containing nucleotide triphosphate hydrolases"/>
    <property type="match status" value="1"/>
</dbReference>
<dbReference type="EMBL" id="JACHJI010000009">
    <property type="protein sequence ID" value="MBB4901178.1"/>
    <property type="molecule type" value="Genomic_DNA"/>
</dbReference>